<keyword evidence="2" id="KW-0472">Membrane</keyword>
<protein>
    <recommendedName>
        <fullName evidence="3">Beta-lactamase-related domain-containing protein</fullName>
    </recommendedName>
</protein>
<dbReference type="SUPFAM" id="SSF56601">
    <property type="entry name" value="beta-lactamase/transpeptidase-like"/>
    <property type="match status" value="1"/>
</dbReference>
<sequence>MRHLLTTLLVFAGTFIPTGCNYYDAVQHAVATSFNHGPYDSSASHTTAEDSLLLVKEHQLDSIFQRMHSHRGFNGTVLVAQKGDILYQEAFGYKNFRSREKMDKDAIFQLASVSKQFTAAAIMLLKQRGMLKYSDKVTSLLPGFPYSEEITVKHLLTHRSGLPNYVYLAEEKIKDKDNPVNNQEMLKLFFEEKPSIYGQPDGKFYYNNTNYFLLACIVEKISGISFSDFMQKEFFEPLEMQNTFVWNEEQIQKHADQMTTGYSGRRKTFNPYFIDSVTGDKSVYSCTEDMFKWDMSLYSHTILNKETLEEAFNDSILETKRDRNYGFGYRLHHISDGSTVVFHGGWWRGYATLFVHYPKNQTTLIVLSNYLNKSYVNLNSVLDLLEIPEFKRV</sequence>
<comment type="subcellular location">
    <subcellularLocation>
        <location evidence="1">Membrane</location>
    </subcellularLocation>
</comment>
<evidence type="ECO:0000256" key="2">
    <source>
        <dbReference type="ARBA" id="ARBA00023136"/>
    </source>
</evidence>
<dbReference type="InterPro" id="IPR001466">
    <property type="entry name" value="Beta-lactam-related"/>
</dbReference>
<gene>
    <name evidence="4" type="ORF">GCM10023331_05410</name>
</gene>
<dbReference type="EMBL" id="BAABJX010000010">
    <property type="protein sequence ID" value="GAA4823864.1"/>
    <property type="molecule type" value="Genomic_DNA"/>
</dbReference>
<evidence type="ECO:0000256" key="1">
    <source>
        <dbReference type="ARBA" id="ARBA00004370"/>
    </source>
</evidence>
<feature type="domain" description="Beta-lactamase-related" evidence="3">
    <location>
        <begin position="64"/>
        <end position="372"/>
    </location>
</feature>
<organism evidence="4 5">
    <name type="scientific">Algivirga pacifica</name>
    <dbReference type="NCBI Taxonomy" id="1162670"/>
    <lineage>
        <taxon>Bacteria</taxon>
        <taxon>Pseudomonadati</taxon>
        <taxon>Bacteroidota</taxon>
        <taxon>Cytophagia</taxon>
        <taxon>Cytophagales</taxon>
        <taxon>Flammeovirgaceae</taxon>
        <taxon>Algivirga</taxon>
    </lineage>
</organism>
<dbReference type="InterPro" id="IPR012338">
    <property type="entry name" value="Beta-lactam/transpept-like"/>
</dbReference>
<dbReference type="InterPro" id="IPR050491">
    <property type="entry name" value="AmpC-like"/>
</dbReference>
<dbReference type="RefSeq" id="WP_345368991.1">
    <property type="nucleotide sequence ID" value="NZ_BAABJX010000010.1"/>
</dbReference>
<dbReference type="Gene3D" id="3.40.710.10">
    <property type="entry name" value="DD-peptidase/beta-lactamase superfamily"/>
    <property type="match status" value="1"/>
</dbReference>
<proteinExistence type="predicted"/>
<dbReference type="Proteomes" id="UP001500298">
    <property type="component" value="Unassembled WGS sequence"/>
</dbReference>
<evidence type="ECO:0000313" key="5">
    <source>
        <dbReference type="Proteomes" id="UP001500298"/>
    </source>
</evidence>
<dbReference type="Pfam" id="PF00144">
    <property type="entry name" value="Beta-lactamase"/>
    <property type="match status" value="1"/>
</dbReference>
<name>A0ABP9CZZ8_9BACT</name>
<dbReference type="PANTHER" id="PTHR46825:SF11">
    <property type="entry name" value="PENICILLIN-BINDING PROTEIN 4"/>
    <property type="match status" value="1"/>
</dbReference>
<evidence type="ECO:0000313" key="4">
    <source>
        <dbReference type="EMBL" id="GAA4823864.1"/>
    </source>
</evidence>
<evidence type="ECO:0000259" key="3">
    <source>
        <dbReference type="Pfam" id="PF00144"/>
    </source>
</evidence>
<comment type="caution">
    <text evidence="4">The sequence shown here is derived from an EMBL/GenBank/DDBJ whole genome shotgun (WGS) entry which is preliminary data.</text>
</comment>
<keyword evidence="5" id="KW-1185">Reference proteome</keyword>
<dbReference type="PANTHER" id="PTHR46825">
    <property type="entry name" value="D-ALANYL-D-ALANINE-CARBOXYPEPTIDASE/ENDOPEPTIDASE AMPH"/>
    <property type="match status" value="1"/>
</dbReference>
<reference evidence="5" key="1">
    <citation type="journal article" date="2019" name="Int. J. Syst. Evol. Microbiol.">
        <title>The Global Catalogue of Microorganisms (GCM) 10K type strain sequencing project: providing services to taxonomists for standard genome sequencing and annotation.</title>
        <authorList>
            <consortium name="The Broad Institute Genomics Platform"/>
            <consortium name="The Broad Institute Genome Sequencing Center for Infectious Disease"/>
            <person name="Wu L."/>
            <person name="Ma J."/>
        </authorList>
    </citation>
    <scope>NUCLEOTIDE SEQUENCE [LARGE SCALE GENOMIC DNA]</scope>
    <source>
        <strain evidence="5">JCM 18326</strain>
    </source>
</reference>
<accession>A0ABP9CZZ8</accession>